<dbReference type="AlphaFoldDB" id="A0A0C2CG22"/>
<dbReference type="PANTHER" id="PTHR45786">
    <property type="entry name" value="DNA BINDING PROTEIN-LIKE"/>
    <property type="match status" value="1"/>
</dbReference>
<dbReference type="OrthoDB" id="10039910at2759"/>
<evidence type="ECO:0000256" key="1">
    <source>
        <dbReference type="SAM" id="MobiDB-lite"/>
    </source>
</evidence>
<proteinExistence type="predicted"/>
<dbReference type="PANTHER" id="PTHR45786:SF74">
    <property type="entry name" value="ATP-DEPENDENT DNA HELICASE"/>
    <property type="match status" value="1"/>
</dbReference>
<feature type="region of interest" description="Disordered" evidence="1">
    <location>
        <begin position="1"/>
        <end position="20"/>
    </location>
</feature>
<accession>A0A0C2CG22</accession>
<dbReference type="EMBL" id="KN757372">
    <property type="protein sequence ID" value="KIH48737.1"/>
    <property type="molecule type" value="Genomic_DNA"/>
</dbReference>
<name>A0A0C2CG22_9BILA</name>
<dbReference type="Proteomes" id="UP000054047">
    <property type="component" value="Unassembled WGS sequence"/>
</dbReference>
<protein>
    <submittedName>
        <fullName evidence="2">Uncharacterized protein</fullName>
    </submittedName>
</protein>
<organism evidence="2 3">
    <name type="scientific">Ancylostoma duodenale</name>
    <dbReference type="NCBI Taxonomy" id="51022"/>
    <lineage>
        <taxon>Eukaryota</taxon>
        <taxon>Metazoa</taxon>
        <taxon>Ecdysozoa</taxon>
        <taxon>Nematoda</taxon>
        <taxon>Chromadorea</taxon>
        <taxon>Rhabditida</taxon>
        <taxon>Rhabditina</taxon>
        <taxon>Rhabditomorpha</taxon>
        <taxon>Strongyloidea</taxon>
        <taxon>Ancylostomatidae</taxon>
        <taxon>Ancylostomatinae</taxon>
        <taxon>Ancylostoma</taxon>
    </lineage>
</organism>
<reference evidence="2 3" key="1">
    <citation type="submission" date="2013-12" db="EMBL/GenBank/DDBJ databases">
        <title>Draft genome of the parsitic nematode Ancylostoma duodenale.</title>
        <authorList>
            <person name="Mitreva M."/>
        </authorList>
    </citation>
    <scope>NUCLEOTIDE SEQUENCE [LARGE SCALE GENOMIC DNA]</scope>
    <source>
        <strain evidence="2 3">Zhejiang</strain>
    </source>
</reference>
<gene>
    <name evidence="2" type="ORF">ANCDUO_21190</name>
</gene>
<sequence>MMEEVVREEEERARQENQQHVPVKMVFEKRNSDDRRRYNFATSNEVAAVYKGTDDEIEDERRLVVMERSGQRSFITDHDPKCDPLSYPLLFPRGEFGWHS</sequence>
<evidence type="ECO:0000313" key="2">
    <source>
        <dbReference type="EMBL" id="KIH48737.1"/>
    </source>
</evidence>
<evidence type="ECO:0000313" key="3">
    <source>
        <dbReference type="Proteomes" id="UP000054047"/>
    </source>
</evidence>
<keyword evidence="3" id="KW-1185">Reference proteome</keyword>